<evidence type="ECO:0000256" key="4">
    <source>
        <dbReference type="ARBA" id="ARBA00022989"/>
    </source>
</evidence>
<evidence type="ECO:0000256" key="3">
    <source>
        <dbReference type="ARBA" id="ARBA00022692"/>
    </source>
</evidence>
<keyword evidence="4 7" id="KW-1133">Transmembrane helix</keyword>
<keyword evidence="3 7" id="KW-0812">Transmembrane</keyword>
<keyword evidence="5 7" id="KW-0472">Membrane</keyword>
<evidence type="ECO:0000256" key="6">
    <source>
        <dbReference type="SAM" id="MobiDB-lite"/>
    </source>
</evidence>
<evidence type="ECO:0000256" key="7">
    <source>
        <dbReference type="SAM" id="Phobius"/>
    </source>
</evidence>
<evidence type="ECO:0000256" key="2">
    <source>
        <dbReference type="ARBA" id="ARBA00022475"/>
    </source>
</evidence>
<feature type="transmembrane region" description="Helical" evidence="7">
    <location>
        <begin position="142"/>
        <end position="167"/>
    </location>
</feature>
<feature type="compositionally biased region" description="Low complexity" evidence="6">
    <location>
        <begin position="339"/>
        <end position="353"/>
    </location>
</feature>
<gene>
    <name evidence="8" type="ORF">SAMN05216409_108175</name>
</gene>
<feature type="transmembrane region" description="Helical" evidence="7">
    <location>
        <begin position="101"/>
        <end position="122"/>
    </location>
</feature>
<dbReference type="EMBL" id="FOEV01000008">
    <property type="protein sequence ID" value="SEQ76128.1"/>
    <property type="molecule type" value="Genomic_DNA"/>
</dbReference>
<feature type="region of interest" description="Disordered" evidence="6">
    <location>
        <begin position="333"/>
        <end position="353"/>
    </location>
</feature>
<feature type="transmembrane region" description="Helical" evidence="7">
    <location>
        <begin position="62"/>
        <end position="81"/>
    </location>
</feature>
<feature type="transmembrane region" description="Helical" evidence="7">
    <location>
        <begin position="217"/>
        <end position="243"/>
    </location>
</feature>
<dbReference type="GO" id="GO:0005886">
    <property type="term" value="C:plasma membrane"/>
    <property type="evidence" value="ECO:0007669"/>
    <property type="project" value="UniProtKB-SubCell"/>
</dbReference>
<evidence type="ECO:0000256" key="1">
    <source>
        <dbReference type="ARBA" id="ARBA00004651"/>
    </source>
</evidence>
<organism evidence="8 9">
    <name type="scientific">Pseudomonas lutea</name>
    <dbReference type="NCBI Taxonomy" id="243924"/>
    <lineage>
        <taxon>Bacteria</taxon>
        <taxon>Pseudomonadati</taxon>
        <taxon>Pseudomonadota</taxon>
        <taxon>Gammaproteobacteria</taxon>
        <taxon>Pseudomonadales</taxon>
        <taxon>Pseudomonadaceae</taxon>
        <taxon>Pseudomonas</taxon>
    </lineage>
</organism>
<proteinExistence type="predicted"/>
<sequence>MTATLRHSQDASVKSKPSPKGKVWPIAKRLLTYAFFIAVTVLLVMYARQVNWVQVWHSIRQYGWTAILMAVGLVVVSYIMYGFYDLIGRAYCRHKLGKRQVMIVSFICYAFTLTLSTWVGGIGLRYRLYSRLGLESGTITRIFSLSLATNWLGYILLAGIIFTAGLVKIPPHWYIGNMTLRMIGIGLVTFIAVYLLFCQFSKRRSWTIKGQNLNLPSLRMACIQLVVSSINWMAMGAIIYVLLGQKMDYVFVLGVLLISSFAGVITHIPAGIGVLEAVFVAFMGHELDQSYIIAALLAYRAIYFIAPLLIAIVVYFFMESRAKKIRARNEAKMEKQDEQAQAQAQAQAKGPAA</sequence>
<feature type="transmembrane region" description="Helical" evidence="7">
    <location>
        <begin position="30"/>
        <end position="50"/>
    </location>
</feature>
<name>A0A9X8MDW3_9PSED</name>
<feature type="transmembrane region" description="Helical" evidence="7">
    <location>
        <begin position="179"/>
        <end position="197"/>
    </location>
</feature>
<feature type="compositionally biased region" description="Low complexity" evidence="6">
    <location>
        <begin position="12"/>
        <end position="21"/>
    </location>
</feature>
<evidence type="ECO:0000313" key="9">
    <source>
        <dbReference type="Proteomes" id="UP000183210"/>
    </source>
</evidence>
<feature type="transmembrane region" description="Helical" evidence="7">
    <location>
        <begin position="292"/>
        <end position="318"/>
    </location>
</feature>
<dbReference type="AlphaFoldDB" id="A0A9X8MDW3"/>
<accession>A0A9X8MDW3</accession>
<dbReference type="PANTHER" id="PTHR39087">
    <property type="entry name" value="UPF0104 MEMBRANE PROTEIN MJ1595"/>
    <property type="match status" value="1"/>
</dbReference>
<feature type="transmembrane region" description="Helical" evidence="7">
    <location>
        <begin position="250"/>
        <end position="272"/>
    </location>
</feature>
<reference evidence="8 9" key="1">
    <citation type="submission" date="2016-10" db="EMBL/GenBank/DDBJ databases">
        <authorList>
            <person name="Varghese N."/>
            <person name="Submissions S."/>
        </authorList>
    </citation>
    <scope>NUCLEOTIDE SEQUENCE [LARGE SCALE GENOMIC DNA]</scope>
    <source>
        <strain evidence="8 9">LMG 21974</strain>
    </source>
</reference>
<evidence type="ECO:0000313" key="8">
    <source>
        <dbReference type="EMBL" id="SEQ76128.1"/>
    </source>
</evidence>
<evidence type="ECO:0000256" key="5">
    <source>
        <dbReference type="ARBA" id="ARBA00023136"/>
    </source>
</evidence>
<dbReference type="PANTHER" id="PTHR39087:SF2">
    <property type="entry name" value="UPF0104 MEMBRANE PROTEIN MJ1595"/>
    <property type="match status" value="1"/>
</dbReference>
<dbReference type="InterPro" id="IPR022791">
    <property type="entry name" value="L-PG_synthase/AglD"/>
</dbReference>
<comment type="caution">
    <text evidence="8">The sequence shown here is derived from an EMBL/GenBank/DDBJ whole genome shotgun (WGS) entry which is preliminary data.</text>
</comment>
<dbReference type="Proteomes" id="UP000183210">
    <property type="component" value="Unassembled WGS sequence"/>
</dbReference>
<protein>
    <submittedName>
        <fullName evidence="8">Uncharacterized protein</fullName>
    </submittedName>
</protein>
<keyword evidence="2" id="KW-1003">Cell membrane</keyword>
<feature type="region of interest" description="Disordered" evidence="6">
    <location>
        <begin position="1"/>
        <end position="21"/>
    </location>
</feature>
<dbReference type="Pfam" id="PF03706">
    <property type="entry name" value="LPG_synthase_TM"/>
    <property type="match status" value="1"/>
</dbReference>
<comment type="subcellular location">
    <subcellularLocation>
        <location evidence="1">Cell membrane</location>
        <topology evidence="1">Multi-pass membrane protein</topology>
    </subcellularLocation>
</comment>